<dbReference type="CDD" id="cd06261">
    <property type="entry name" value="TM_PBP2"/>
    <property type="match status" value="1"/>
</dbReference>
<evidence type="ECO:0000313" key="9">
    <source>
        <dbReference type="EMBL" id="RKP51569.1"/>
    </source>
</evidence>
<evidence type="ECO:0000313" key="10">
    <source>
        <dbReference type="Proteomes" id="UP000282076"/>
    </source>
</evidence>
<dbReference type="PANTHER" id="PTHR32243:SF24">
    <property type="entry name" value="DIACETYLCHITOBIOSE UPTAKE SYSTEM PERMEASE PROTEIN NGCG"/>
    <property type="match status" value="1"/>
</dbReference>
<protein>
    <submittedName>
        <fullName evidence="9">Carbohydrate ABC transporter permease</fullName>
    </submittedName>
</protein>
<sequence length="276" mass="30653">MKTRKPRASAISHLFLILVFLFAVGPLLLLVNNALKPKEEFMTKPFGLPSRLTLDNLTASWTQGHYAEAFRNSIGVGIATIVIVCMLGGLAAYSLSKFEFRGRGTVMAFFLFAMSVPLGLFLVPLFFMWQKLHLMDSLVGLIIIYSGIYLPFNVFLLRSYFVGIPHELGEAAKIDGCGELKVFSKIILPIAAPAFSTVALLVGLWTWNEFFFANSFIQSDELRTVSTRYLTFVGSFSSDWSKVSAAGLIAVLPMMALYLFLQRRFIEGMTEGSIKG</sequence>
<dbReference type="GO" id="GO:0005886">
    <property type="term" value="C:plasma membrane"/>
    <property type="evidence" value="ECO:0007669"/>
    <property type="project" value="UniProtKB-SubCell"/>
</dbReference>
<keyword evidence="10" id="KW-1185">Reference proteome</keyword>
<keyword evidence="5 7" id="KW-1133">Transmembrane helix</keyword>
<dbReference type="AlphaFoldDB" id="A0A494XTZ9"/>
<feature type="transmembrane region" description="Helical" evidence="7">
    <location>
        <begin position="107"/>
        <end position="127"/>
    </location>
</feature>
<keyword evidence="2 7" id="KW-0813">Transport</keyword>
<evidence type="ECO:0000256" key="7">
    <source>
        <dbReference type="RuleBase" id="RU363032"/>
    </source>
</evidence>
<dbReference type="EMBL" id="RBZM01000007">
    <property type="protein sequence ID" value="RKP51569.1"/>
    <property type="molecule type" value="Genomic_DNA"/>
</dbReference>
<evidence type="ECO:0000259" key="8">
    <source>
        <dbReference type="PROSITE" id="PS50928"/>
    </source>
</evidence>
<dbReference type="PANTHER" id="PTHR32243">
    <property type="entry name" value="MALTOSE TRANSPORT SYSTEM PERMEASE-RELATED"/>
    <property type="match status" value="1"/>
</dbReference>
<keyword evidence="4 7" id="KW-0812">Transmembrane</keyword>
<name>A0A494XTZ9_9BACL</name>
<dbReference type="GO" id="GO:0055085">
    <property type="term" value="P:transmembrane transport"/>
    <property type="evidence" value="ECO:0007669"/>
    <property type="project" value="InterPro"/>
</dbReference>
<comment type="subcellular location">
    <subcellularLocation>
        <location evidence="1 7">Cell membrane</location>
        <topology evidence="1 7">Multi-pass membrane protein</topology>
    </subcellularLocation>
</comment>
<evidence type="ECO:0000256" key="2">
    <source>
        <dbReference type="ARBA" id="ARBA00022448"/>
    </source>
</evidence>
<dbReference type="SUPFAM" id="SSF161098">
    <property type="entry name" value="MetI-like"/>
    <property type="match status" value="1"/>
</dbReference>
<reference evidence="9 10" key="1">
    <citation type="submission" date="2018-10" db="EMBL/GenBank/DDBJ databases">
        <title>Cohnella sp. M2MS4P-1, whole genome shotgun sequence.</title>
        <authorList>
            <person name="Tuo L."/>
        </authorList>
    </citation>
    <scope>NUCLEOTIDE SEQUENCE [LARGE SCALE GENOMIC DNA]</scope>
    <source>
        <strain evidence="9 10">M2MS4P-1</strain>
    </source>
</reference>
<accession>A0A494XTZ9</accession>
<keyword evidence="6 7" id="KW-0472">Membrane</keyword>
<dbReference type="OrthoDB" id="9810086at2"/>
<dbReference type="InterPro" id="IPR035906">
    <property type="entry name" value="MetI-like_sf"/>
</dbReference>
<evidence type="ECO:0000256" key="5">
    <source>
        <dbReference type="ARBA" id="ARBA00022989"/>
    </source>
</evidence>
<comment type="similarity">
    <text evidence="7">Belongs to the binding-protein-dependent transport system permease family.</text>
</comment>
<dbReference type="Pfam" id="PF00528">
    <property type="entry name" value="BPD_transp_1"/>
    <property type="match status" value="1"/>
</dbReference>
<feature type="transmembrane region" description="Helical" evidence="7">
    <location>
        <begin position="182"/>
        <end position="207"/>
    </location>
</feature>
<dbReference type="InterPro" id="IPR000515">
    <property type="entry name" value="MetI-like"/>
</dbReference>
<feature type="domain" description="ABC transmembrane type-1" evidence="8">
    <location>
        <begin position="70"/>
        <end position="261"/>
    </location>
</feature>
<feature type="transmembrane region" description="Helical" evidence="7">
    <location>
        <begin position="12"/>
        <end position="31"/>
    </location>
</feature>
<dbReference type="Proteomes" id="UP000282076">
    <property type="component" value="Unassembled WGS sequence"/>
</dbReference>
<dbReference type="PROSITE" id="PS50928">
    <property type="entry name" value="ABC_TM1"/>
    <property type="match status" value="1"/>
</dbReference>
<organism evidence="9 10">
    <name type="scientific">Cohnella endophytica</name>
    <dbReference type="NCBI Taxonomy" id="2419778"/>
    <lineage>
        <taxon>Bacteria</taxon>
        <taxon>Bacillati</taxon>
        <taxon>Bacillota</taxon>
        <taxon>Bacilli</taxon>
        <taxon>Bacillales</taxon>
        <taxon>Paenibacillaceae</taxon>
        <taxon>Cohnella</taxon>
    </lineage>
</organism>
<evidence type="ECO:0000256" key="3">
    <source>
        <dbReference type="ARBA" id="ARBA00022475"/>
    </source>
</evidence>
<evidence type="ECO:0000256" key="1">
    <source>
        <dbReference type="ARBA" id="ARBA00004651"/>
    </source>
</evidence>
<keyword evidence="3" id="KW-1003">Cell membrane</keyword>
<feature type="transmembrane region" description="Helical" evidence="7">
    <location>
        <begin position="139"/>
        <end position="161"/>
    </location>
</feature>
<dbReference type="InterPro" id="IPR050901">
    <property type="entry name" value="BP-dep_ABC_trans_perm"/>
</dbReference>
<proteinExistence type="inferred from homology"/>
<feature type="transmembrane region" description="Helical" evidence="7">
    <location>
        <begin position="243"/>
        <end position="261"/>
    </location>
</feature>
<dbReference type="Gene3D" id="1.10.3720.10">
    <property type="entry name" value="MetI-like"/>
    <property type="match status" value="1"/>
</dbReference>
<comment type="caution">
    <text evidence="9">The sequence shown here is derived from an EMBL/GenBank/DDBJ whole genome shotgun (WGS) entry which is preliminary data.</text>
</comment>
<gene>
    <name evidence="9" type="ORF">D7Z26_17440</name>
</gene>
<evidence type="ECO:0000256" key="4">
    <source>
        <dbReference type="ARBA" id="ARBA00022692"/>
    </source>
</evidence>
<evidence type="ECO:0000256" key="6">
    <source>
        <dbReference type="ARBA" id="ARBA00023136"/>
    </source>
</evidence>
<feature type="transmembrane region" description="Helical" evidence="7">
    <location>
        <begin position="74"/>
        <end position="95"/>
    </location>
</feature>
<dbReference type="RefSeq" id="WP_120978268.1">
    <property type="nucleotide sequence ID" value="NZ_RBZM01000007.1"/>
</dbReference>